<protein>
    <submittedName>
        <fullName evidence="2">Putative secreted protein</fullName>
    </submittedName>
</protein>
<organism evidence="2">
    <name type="scientific">Ixodes ricinus</name>
    <name type="common">Common tick</name>
    <name type="synonym">Acarus ricinus</name>
    <dbReference type="NCBI Taxonomy" id="34613"/>
    <lineage>
        <taxon>Eukaryota</taxon>
        <taxon>Metazoa</taxon>
        <taxon>Ecdysozoa</taxon>
        <taxon>Arthropoda</taxon>
        <taxon>Chelicerata</taxon>
        <taxon>Arachnida</taxon>
        <taxon>Acari</taxon>
        <taxon>Parasitiformes</taxon>
        <taxon>Ixodida</taxon>
        <taxon>Ixodoidea</taxon>
        <taxon>Ixodidae</taxon>
        <taxon>Ixodinae</taxon>
        <taxon>Ixodes</taxon>
    </lineage>
</organism>
<name>A0A6B0UP77_IXORI</name>
<feature type="transmembrane region" description="Helical" evidence="1">
    <location>
        <begin position="23"/>
        <end position="52"/>
    </location>
</feature>
<evidence type="ECO:0000256" key="1">
    <source>
        <dbReference type="SAM" id="Phobius"/>
    </source>
</evidence>
<keyword evidence="1" id="KW-1133">Transmembrane helix</keyword>
<proteinExistence type="predicted"/>
<accession>A0A6B0UP77</accession>
<dbReference type="EMBL" id="GIFC01009228">
    <property type="protein sequence ID" value="MXU91311.1"/>
    <property type="molecule type" value="Transcribed_RNA"/>
</dbReference>
<evidence type="ECO:0000313" key="2">
    <source>
        <dbReference type="EMBL" id="MXU91311.1"/>
    </source>
</evidence>
<keyword evidence="1" id="KW-0812">Transmembrane</keyword>
<dbReference type="AlphaFoldDB" id="A0A6B0UP77"/>
<reference evidence="2" key="1">
    <citation type="submission" date="2019-12" db="EMBL/GenBank/DDBJ databases">
        <title>An insight into the sialome of adult female Ixodes ricinus ticks feeding for 6 days.</title>
        <authorList>
            <person name="Perner J."/>
            <person name="Ribeiro J.M.C."/>
        </authorList>
    </citation>
    <scope>NUCLEOTIDE SEQUENCE</scope>
    <source>
        <strain evidence="2">Semi-engorged</strain>
        <tissue evidence="2">Salivary glands</tissue>
    </source>
</reference>
<keyword evidence="1" id="KW-0472">Membrane</keyword>
<sequence>MTRHHKQECNLNSKSWINLLQTFLAILLFFNIGLSQLFVGTYINICCLHIFLMTRGAPLFRPCAVFGHPTKIKITIIIFITVRWPFVQNAVLAERARPLGAVPFPMLPALRPMFRQPFAVP</sequence>